<evidence type="ECO:0000256" key="1">
    <source>
        <dbReference type="ARBA" id="ARBA00008724"/>
    </source>
</evidence>
<reference evidence="9 10" key="2">
    <citation type="submission" date="2008-10" db="EMBL/GenBank/DDBJ databases">
        <authorList>
            <person name="Fulton L."/>
            <person name="Clifton S."/>
            <person name="Fulton B."/>
            <person name="Xu J."/>
            <person name="Minx P."/>
            <person name="Pepin K.H."/>
            <person name="Johnson M."/>
            <person name="Bhonagiri V."/>
            <person name="Nash W.E."/>
            <person name="Mardis E.R."/>
            <person name="Wilson R.K."/>
        </authorList>
    </citation>
    <scope>NUCLEOTIDE SEQUENCE [LARGE SCALE GENOMIC DNA]</scope>
    <source>
        <strain evidence="9 10">ATCC 29098</strain>
    </source>
</reference>
<keyword evidence="5 6" id="KW-0804">Transcription</keyword>
<dbReference type="NCBIfam" id="NF001030">
    <property type="entry name" value="PRK00110.1"/>
    <property type="match status" value="1"/>
</dbReference>
<protein>
    <recommendedName>
        <fullName evidence="6">Probable transcriptional regulatory protein DESPIG_03052</fullName>
    </recommendedName>
</protein>
<comment type="subcellular location">
    <subcellularLocation>
        <location evidence="6">Cytoplasm</location>
    </subcellularLocation>
</comment>
<comment type="similarity">
    <text evidence="1 6">Belongs to the TACO1 family.</text>
</comment>
<dbReference type="HAMAP" id="MF_00693">
    <property type="entry name" value="Transcrip_reg_TACO1"/>
    <property type="match status" value="1"/>
</dbReference>
<dbReference type="InterPro" id="IPR017856">
    <property type="entry name" value="Integrase-like_N"/>
</dbReference>
<reference evidence="9 10" key="1">
    <citation type="submission" date="2008-10" db="EMBL/GenBank/DDBJ databases">
        <title>Draft genome sequence of Desulvovibrio piger (ATCC 29098).</title>
        <authorList>
            <person name="Sudarsanam P."/>
            <person name="Ley R."/>
            <person name="Guruge J."/>
            <person name="Turnbaugh P.J."/>
            <person name="Mahowald M."/>
            <person name="Liep D."/>
            <person name="Gordon J."/>
        </authorList>
    </citation>
    <scope>NUCLEOTIDE SEQUENCE [LARGE SCALE GENOMIC DNA]</scope>
    <source>
        <strain evidence="9 10">ATCC 29098</strain>
    </source>
</reference>
<dbReference type="FunFam" id="1.10.10.200:FF:000002">
    <property type="entry name" value="Probable transcriptional regulatory protein CLM62_37755"/>
    <property type="match status" value="1"/>
</dbReference>
<comment type="caution">
    <text evidence="9">The sequence shown here is derived from an EMBL/GenBank/DDBJ whole genome shotgun (WGS) entry which is preliminary data.</text>
</comment>
<dbReference type="InterPro" id="IPR029072">
    <property type="entry name" value="YebC-like"/>
</dbReference>
<keyword evidence="3 6" id="KW-0805">Transcription regulation</keyword>
<evidence type="ECO:0000259" key="7">
    <source>
        <dbReference type="Pfam" id="PF01709"/>
    </source>
</evidence>
<dbReference type="HOGENOM" id="CLU_062974_2_2_7"/>
<evidence type="ECO:0000313" key="10">
    <source>
        <dbReference type="Proteomes" id="UP000003676"/>
    </source>
</evidence>
<dbReference type="GO" id="GO:0006355">
    <property type="term" value="P:regulation of DNA-templated transcription"/>
    <property type="evidence" value="ECO:0007669"/>
    <property type="project" value="UniProtKB-UniRule"/>
</dbReference>
<sequence length="275" mass="29650">MSRYPGQGTDAPHGRLSFFTFYILRVLGGFMSGHSKWANIQHRKGRQDAKRGKVFTKAAKEIIIAAKNGGDPAGNPRLRAAIAAAKAVNLPKDKIEAAIRKGTGEDAGGDLTECFYEGYGPAGIAIMVEVATDNKNRTVAEVRHLFTKHGGSLGTDGSVSWMFDRKGVITVDKAAYTEDQMMEVAMEAGADDVIDDEDVWTLQTAMADFAAVRDALESAGVAMQSAELAMVPQNLVAVDAEAAQKVIRLMEALDDNDDVQNVYANADFPEDMDMD</sequence>
<dbReference type="FunFam" id="3.30.70.980:FF:000002">
    <property type="entry name" value="Probable transcriptional regulatory protein YebC"/>
    <property type="match status" value="1"/>
</dbReference>
<proteinExistence type="inferred from homology"/>
<evidence type="ECO:0000256" key="6">
    <source>
        <dbReference type="HAMAP-Rule" id="MF_00693"/>
    </source>
</evidence>
<keyword evidence="2 6" id="KW-0963">Cytoplasm</keyword>
<dbReference type="InterPro" id="IPR049083">
    <property type="entry name" value="TACO1_YebC_N"/>
</dbReference>
<dbReference type="NCBIfam" id="TIGR01033">
    <property type="entry name" value="YebC/PmpR family DNA-binding transcriptional regulator"/>
    <property type="match status" value="1"/>
</dbReference>
<dbReference type="eggNOG" id="COG0217">
    <property type="taxonomic scope" value="Bacteria"/>
</dbReference>
<dbReference type="NCBIfam" id="NF009044">
    <property type="entry name" value="PRK12378.1"/>
    <property type="match status" value="1"/>
</dbReference>
<feature type="domain" description="TACO1/YebC-like second and third" evidence="7">
    <location>
        <begin position="112"/>
        <end position="266"/>
    </location>
</feature>
<organism evidence="9 10">
    <name type="scientific">Desulfovibrio piger ATCC 29098</name>
    <dbReference type="NCBI Taxonomy" id="411464"/>
    <lineage>
        <taxon>Bacteria</taxon>
        <taxon>Pseudomonadati</taxon>
        <taxon>Thermodesulfobacteriota</taxon>
        <taxon>Desulfovibrionia</taxon>
        <taxon>Desulfovibrionales</taxon>
        <taxon>Desulfovibrionaceae</taxon>
        <taxon>Desulfovibrio</taxon>
    </lineage>
</organism>
<name>B6WY75_9BACT</name>
<dbReference type="SUPFAM" id="SSF75625">
    <property type="entry name" value="YebC-like"/>
    <property type="match status" value="1"/>
</dbReference>
<evidence type="ECO:0000256" key="2">
    <source>
        <dbReference type="ARBA" id="ARBA00022490"/>
    </source>
</evidence>
<dbReference type="AlphaFoldDB" id="B6WY75"/>
<dbReference type="Proteomes" id="UP000003676">
    <property type="component" value="Unassembled WGS sequence"/>
</dbReference>
<accession>B6WY75</accession>
<keyword evidence="4 6" id="KW-0238">DNA-binding</keyword>
<dbReference type="Gene3D" id="3.30.70.980">
    <property type="match status" value="2"/>
</dbReference>
<dbReference type="EMBL" id="ABXU01000088">
    <property type="protein sequence ID" value="EEB32131.1"/>
    <property type="molecule type" value="Genomic_DNA"/>
</dbReference>
<dbReference type="InterPro" id="IPR002876">
    <property type="entry name" value="Transcrip_reg_TACO1-like"/>
</dbReference>
<dbReference type="InterPro" id="IPR048300">
    <property type="entry name" value="TACO1_YebC-like_2nd/3rd_dom"/>
</dbReference>
<dbReference type="Pfam" id="PF01709">
    <property type="entry name" value="Transcrip_reg"/>
    <property type="match status" value="1"/>
</dbReference>
<dbReference type="PANTHER" id="PTHR12532:SF6">
    <property type="entry name" value="TRANSCRIPTIONAL REGULATORY PROTEIN YEBC-RELATED"/>
    <property type="match status" value="1"/>
</dbReference>
<dbReference type="PANTHER" id="PTHR12532">
    <property type="entry name" value="TRANSLATIONAL ACTIVATOR OF CYTOCHROME C OXIDASE 1"/>
    <property type="match status" value="1"/>
</dbReference>
<dbReference type="GO" id="GO:0003677">
    <property type="term" value="F:DNA binding"/>
    <property type="evidence" value="ECO:0007669"/>
    <property type="project" value="UniProtKB-UniRule"/>
</dbReference>
<dbReference type="GO" id="GO:0005829">
    <property type="term" value="C:cytosol"/>
    <property type="evidence" value="ECO:0007669"/>
    <property type="project" value="TreeGrafter"/>
</dbReference>
<evidence type="ECO:0000256" key="3">
    <source>
        <dbReference type="ARBA" id="ARBA00023015"/>
    </source>
</evidence>
<evidence type="ECO:0000256" key="5">
    <source>
        <dbReference type="ARBA" id="ARBA00023163"/>
    </source>
</evidence>
<dbReference type="InterPro" id="IPR026564">
    <property type="entry name" value="Transcrip_reg_TACO1-like_dom3"/>
</dbReference>
<dbReference type="Pfam" id="PF20772">
    <property type="entry name" value="TACO1_YebC_N"/>
    <property type="match status" value="1"/>
</dbReference>
<dbReference type="STRING" id="901.DESPIGER_1414"/>
<evidence type="ECO:0000313" key="9">
    <source>
        <dbReference type="EMBL" id="EEB32131.1"/>
    </source>
</evidence>
<evidence type="ECO:0000259" key="8">
    <source>
        <dbReference type="Pfam" id="PF20772"/>
    </source>
</evidence>
<gene>
    <name evidence="9" type="ORF">DESPIG_03052</name>
</gene>
<evidence type="ECO:0000256" key="4">
    <source>
        <dbReference type="ARBA" id="ARBA00023125"/>
    </source>
</evidence>
<dbReference type="Gene3D" id="1.10.10.200">
    <property type="match status" value="1"/>
</dbReference>
<feature type="domain" description="TACO1/YebC-like N-terminal" evidence="8">
    <location>
        <begin position="35"/>
        <end position="105"/>
    </location>
</feature>